<organism evidence="1 2">
    <name type="scientific">Actinopolyspora alba</name>
    <dbReference type="NCBI Taxonomy" id="673379"/>
    <lineage>
        <taxon>Bacteria</taxon>
        <taxon>Bacillati</taxon>
        <taxon>Actinomycetota</taxon>
        <taxon>Actinomycetes</taxon>
        <taxon>Actinopolysporales</taxon>
        <taxon>Actinopolysporaceae</taxon>
        <taxon>Actinopolyspora</taxon>
        <taxon>Actinopolyspora alba group</taxon>
    </lineage>
</organism>
<reference evidence="2" key="1">
    <citation type="submission" date="2016-10" db="EMBL/GenBank/DDBJ databases">
        <authorList>
            <person name="Varghese N."/>
            <person name="Submissions S."/>
        </authorList>
    </citation>
    <scope>NUCLEOTIDE SEQUENCE [LARGE SCALE GENOMIC DNA]</scope>
    <source>
        <strain evidence="2">DSM 45004</strain>
    </source>
</reference>
<gene>
    <name evidence="1" type="ORF">SAMN04487819_12222</name>
</gene>
<keyword evidence="2" id="KW-1185">Reference proteome</keyword>
<accession>A0A1I2CIJ0</accession>
<sequence>MNKPEYGNDPHRWRVTISHVDPDAVYRSIRALNGFRSWEDPPRTLYQLATTTLEVVRDTGTWTLLINGASTDCVQDTVARLGYQPDDVKPHPLPELAGLPEQVQRARLRNAGAA</sequence>
<evidence type="ECO:0000313" key="1">
    <source>
        <dbReference type="EMBL" id="SFE67945.1"/>
    </source>
</evidence>
<protein>
    <submittedName>
        <fullName evidence="1">Uncharacterized protein</fullName>
    </submittedName>
</protein>
<proteinExistence type="predicted"/>
<evidence type="ECO:0000313" key="2">
    <source>
        <dbReference type="Proteomes" id="UP000198716"/>
    </source>
</evidence>
<name>A0A1I2CIJ0_9ACTN</name>
<dbReference type="Proteomes" id="UP000198716">
    <property type="component" value="Unassembled WGS sequence"/>
</dbReference>
<dbReference type="AlphaFoldDB" id="A0A1I2CIJ0"/>
<dbReference type="EMBL" id="FOMZ01000022">
    <property type="protein sequence ID" value="SFE67945.1"/>
    <property type="molecule type" value="Genomic_DNA"/>
</dbReference>